<protein>
    <submittedName>
        <fullName evidence="2">Sodium/hydrogen exchanger 2-like</fullName>
    </submittedName>
</protein>
<gene>
    <name evidence="2" type="ORF">GRJ2_001948700</name>
</gene>
<proteinExistence type="predicted"/>
<feature type="compositionally biased region" description="Basic and acidic residues" evidence="1">
    <location>
        <begin position="130"/>
        <end position="143"/>
    </location>
</feature>
<name>A0ABC9XB15_GRUJA</name>
<feature type="region of interest" description="Disordered" evidence="1">
    <location>
        <begin position="64"/>
        <end position="143"/>
    </location>
</feature>
<feature type="region of interest" description="Disordered" evidence="1">
    <location>
        <begin position="1"/>
        <end position="24"/>
    </location>
</feature>
<feature type="compositionally biased region" description="Basic and acidic residues" evidence="1">
    <location>
        <begin position="101"/>
        <end position="110"/>
    </location>
</feature>
<evidence type="ECO:0000313" key="2">
    <source>
        <dbReference type="EMBL" id="GAB0194834.1"/>
    </source>
</evidence>
<evidence type="ECO:0000256" key="1">
    <source>
        <dbReference type="SAM" id="MobiDB-lite"/>
    </source>
</evidence>
<dbReference type="Proteomes" id="UP001623348">
    <property type="component" value="Unassembled WGS sequence"/>
</dbReference>
<dbReference type="AlphaFoldDB" id="A0ABC9XB15"/>
<keyword evidence="3" id="KW-1185">Reference proteome</keyword>
<feature type="compositionally biased region" description="Polar residues" evidence="1">
    <location>
        <begin position="81"/>
        <end position="91"/>
    </location>
</feature>
<sequence>MLEDVGTTEGMLLQREGRSHLQQRSVRCTAQGPAYNRHTLPGETEPVEHAKEILILRHKSLRVEVSGGDGVSSRKEKDDSSSAQGESSTQPKLCRSFTVGDAEKVREVKRNRSKSVCVIPPPQPSGTAWGEKKEMEKELTLEM</sequence>
<evidence type="ECO:0000313" key="3">
    <source>
        <dbReference type="Proteomes" id="UP001623348"/>
    </source>
</evidence>
<organism evidence="2 3">
    <name type="scientific">Grus japonensis</name>
    <name type="common">Japanese crane</name>
    <name type="synonym">Red-crowned crane</name>
    <dbReference type="NCBI Taxonomy" id="30415"/>
    <lineage>
        <taxon>Eukaryota</taxon>
        <taxon>Metazoa</taxon>
        <taxon>Chordata</taxon>
        <taxon>Craniata</taxon>
        <taxon>Vertebrata</taxon>
        <taxon>Euteleostomi</taxon>
        <taxon>Archelosauria</taxon>
        <taxon>Archosauria</taxon>
        <taxon>Dinosauria</taxon>
        <taxon>Saurischia</taxon>
        <taxon>Theropoda</taxon>
        <taxon>Coelurosauria</taxon>
        <taxon>Aves</taxon>
        <taxon>Neognathae</taxon>
        <taxon>Neoaves</taxon>
        <taxon>Gruiformes</taxon>
        <taxon>Gruidae</taxon>
        <taxon>Grus</taxon>
    </lineage>
</organism>
<dbReference type="EMBL" id="BAAFJT010000012">
    <property type="protein sequence ID" value="GAB0194834.1"/>
    <property type="molecule type" value="Genomic_DNA"/>
</dbReference>
<accession>A0ABC9XB15</accession>
<comment type="caution">
    <text evidence="2">The sequence shown here is derived from an EMBL/GenBank/DDBJ whole genome shotgun (WGS) entry which is preliminary data.</text>
</comment>
<reference evidence="2 3" key="1">
    <citation type="submission" date="2024-06" db="EMBL/GenBank/DDBJ databases">
        <title>The draft genome of Grus japonensis, version 3.</title>
        <authorList>
            <person name="Nabeshima K."/>
            <person name="Suzuki S."/>
            <person name="Onuma M."/>
        </authorList>
    </citation>
    <scope>NUCLEOTIDE SEQUENCE [LARGE SCALE GENOMIC DNA]</scope>
    <source>
        <strain evidence="2 3">451A</strain>
    </source>
</reference>
<dbReference type="Gene3D" id="6.10.250.2020">
    <property type="match status" value="1"/>
</dbReference>